<dbReference type="EMBL" id="CP011125">
    <property type="protein sequence ID" value="AKF03225.1"/>
    <property type="molecule type" value="Genomic_DNA"/>
</dbReference>
<protein>
    <recommendedName>
        <fullName evidence="3">HEXXH motif domain-containing protein</fullName>
    </recommendedName>
</protein>
<dbReference type="AlphaFoldDB" id="A0A0F6VYZ2"/>
<evidence type="ECO:0008006" key="3">
    <source>
        <dbReference type="Google" id="ProtNLM"/>
    </source>
</evidence>
<dbReference type="NCBIfam" id="TIGR04267">
    <property type="entry name" value="mod_HExxH"/>
    <property type="match status" value="1"/>
</dbReference>
<keyword evidence="2" id="KW-1185">Reference proteome</keyword>
<dbReference type="STRING" id="927083.DB32_000374"/>
<accession>A0A0F6VYZ2</accession>
<organism evidence="1 2">
    <name type="scientific">Sandaracinus amylolyticus</name>
    <dbReference type="NCBI Taxonomy" id="927083"/>
    <lineage>
        <taxon>Bacteria</taxon>
        <taxon>Pseudomonadati</taxon>
        <taxon>Myxococcota</taxon>
        <taxon>Polyangia</taxon>
        <taxon>Polyangiales</taxon>
        <taxon>Sandaracinaceae</taxon>
        <taxon>Sandaracinus</taxon>
    </lineage>
</organism>
<gene>
    <name evidence="1" type="ORF">DB32_000374</name>
</gene>
<name>A0A0F6VYZ2_9BACT</name>
<dbReference type="RefSeq" id="WP_053230683.1">
    <property type="nucleotide sequence ID" value="NZ_CP011125.1"/>
</dbReference>
<dbReference type="InterPro" id="IPR026337">
    <property type="entry name" value="AKG_HExxH"/>
</dbReference>
<dbReference type="OrthoDB" id="9769264at2"/>
<evidence type="ECO:0000313" key="1">
    <source>
        <dbReference type="EMBL" id="AKF03225.1"/>
    </source>
</evidence>
<dbReference type="Proteomes" id="UP000034883">
    <property type="component" value="Chromosome"/>
</dbReference>
<dbReference type="KEGG" id="samy:DB32_000374"/>
<reference evidence="1 2" key="1">
    <citation type="submission" date="2015-03" db="EMBL/GenBank/DDBJ databases">
        <title>Genome assembly of Sandaracinus amylolyticus DSM 53668.</title>
        <authorList>
            <person name="Sharma G."/>
            <person name="Subramanian S."/>
        </authorList>
    </citation>
    <scope>NUCLEOTIDE SEQUENCE [LARGE SCALE GENOMIC DNA]</scope>
    <source>
        <strain evidence="1 2">DSM 53668</strain>
    </source>
</reference>
<evidence type="ECO:0000313" key="2">
    <source>
        <dbReference type="Proteomes" id="UP000034883"/>
    </source>
</evidence>
<proteinExistence type="predicted"/>
<sequence>MSAAEAHAPSTGLVLPPEHEPPRRLLQLRRAEAWRLLKAHAATGDLRIARPLADLARSAPDDAASVLADPIASVLARCGRHDDAADAWALELARRGALPGRYEVRGRRVANLALGAIFSGARMTLSSRAIDVDGRTVALDAIAPEQFVALRPGIRFATYDANPLAMVEAHPDKQGNALSLGGRDPHEWIASLREALAIVERHLPELVDEMRALSMVLVPVGYEPEKHLSASYREYVGACYLTLHPDVRTMAEAIVHEFQHNKANLASYHDALLENALGTMVRSPVRPDLRPIWGVLLAVHAFVPVAELYRRMLAAGDVRIQSRLADVIARNDEGLRTVREHARPTRIGAALIDELEALHATHLALDLAKPAGVSWEA</sequence>